<evidence type="ECO:0000256" key="2">
    <source>
        <dbReference type="ARBA" id="ARBA00022448"/>
    </source>
</evidence>
<keyword evidence="8 9" id="KW-0472">Membrane</keyword>
<comment type="subcellular location">
    <subcellularLocation>
        <location evidence="1 9">Cell membrane</location>
        <topology evidence="1 9">Multi-pass membrane protein</topology>
    </subcellularLocation>
</comment>
<feature type="transmembrane region" description="Helical" evidence="9">
    <location>
        <begin position="125"/>
        <end position="152"/>
    </location>
</feature>
<evidence type="ECO:0000256" key="3">
    <source>
        <dbReference type="ARBA" id="ARBA00022475"/>
    </source>
</evidence>
<dbReference type="GO" id="GO:0015833">
    <property type="term" value="P:peptide transport"/>
    <property type="evidence" value="ECO:0007669"/>
    <property type="project" value="UniProtKB-KW"/>
</dbReference>
<dbReference type="RefSeq" id="WP_054359562.1">
    <property type="nucleotide sequence ID" value="NZ_LJYW01000001.1"/>
</dbReference>
<dbReference type="InterPro" id="IPR050366">
    <property type="entry name" value="BP-dependent_transpt_permease"/>
</dbReference>
<keyword evidence="6" id="KW-0653">Protein transport</keyword>
<accession>A0A0P6VL41</accession>
<dbReference type="PANTHER" id="PTHR43386">
    <property type="entry name" value="OLIGOPEPTIDE TRANSPORT SYSTEM PERMEASE PROTEIN APPC"/>
    <property type="match status" value="1"/>
</dbReference>
<feature type="transmembrane region" description="Helical" evidence="9">
    <location>
        <begin position="17"/>
        <end position="37"/>
    </location>
</feature>
<dbReference type="PROSITE" id="PS50928">
    <property type="entry name" value="ABC_TM1"/>
    <property type="match status" value="1"/>
</dbReference>
<evidence type="ECO:0000313" key="11">
    <source>
        <dbReference type="EMBL" id="KPL53397.1"/>
    </source>
</evidence>
<evidence type="ECO:0000256" key="1">
    <source>
        <dbReference type="ARBA" id="ARBA00004651"/>
    </source>
</evidence>
<reference evidence="11 12" key="1">
    <citation type="submission" date="2015-09" db="EMBL/GenBank/DDBJ databases">
        <authorList>
            <person name="Jackson K.R."/>
            <person name="Lunt B.L."/>
            <person name="Fisher J.N.B."/>
            <person name="Gardner A.V."/>
            <person name="Bailey M.E."/>
            <person name="Deus L.M."/>
            <person name="Earl A.S."/>
            <person name="Gibby P.D."/>
            <person name="Hartmann K.A."/>
            <person name="Liu J.E."/>
            <person name="Manci A.M."/>
            <person name="Nielsen D.A."/>
            <person name="Solomon M.B."/>
            <person name="Breakwell D.P."/>
            <person name="Burnett S.H."/>
            <person name="Grose J.H."/>
        </authorList>
    </citation>
    <scope>NUCLEOTIDE SEQUENCE [LARGE SCALE GENOMIC DNA]</scope>
    <source>
        <strain evidence="11 12">16</strain>
    </source>
</reference>
<feature type="transmembrane region" description="Helical" evidence="9">
    <location>
        <begin position="240"/>
        <end position="265"/>
    </location>
</feature>
<dbReference type="EMBL" id="LJYW01000001">
    <property type="protein sequence ID" value="KPL53397.1"/>
    <property type="molecule type" value="Genomic_DNA"/>
</dbReference>
<evidence type="ECO:0000256" key="4">
    <source>
        <dbReference type="ARBA" id="ARBA00022692"/>
    </source>
</evidence>
<organism evidence="11 12">
    <name type="scientific">Prosthecodimorpha hirschii</name>
    <dbReference type="NCBI Taxonomy" id="665126"/>
    <lineage>
        <taxon>Bacteria</taxon>
        <taxon>Pseudomonadati</taxon>
        <taxon>Pseudomonadota</taxon>
        <taxon>Alphaproteobacteria</taxon>
        <taxon>Hyphomicrobiales</taxon>
        <taxon>Ancalomicrobiaceae</taxon>
        <taxon>Prosthecodimorpha</taxon>
    </lineage>
</organism>
<dbReference type="GO" id="GO:0055085">
    <property type="term" value="P:transmembrane transport"/>
    <property type="evidence" value="ECO:0007669"/>
    <property type="project" value="InterPro"/>
</dbReference>
<dbReference type="InterPro" id="IPR000515">
    <property type="entry name" value="MetI-like"/>
</dbReference>
<keyword evidence="3" id="KW-1003">Cell membrane</keyword>
<comment type="similarity">
    <text evidence="9">Belongs to the binding-protein-dependent transport system permease family.</text>
</comment>
<comment type="caution">
    <text evidence="11">The sequence shown here is derived from an EMBL/GenBank/DDBJ whole genome shotgun (WGS) entry which is preliminary data.</text>
</comment>
<evidence type="ECO:0000259" key="10">
    <source>
        <dbReference type="PROSITE" id="PS50928"/>
    </source>
</evidence>
<keyword evidence="7 9" id="KW-1133">Transmembrane helix</keyword>
<evidence type="ECO:0000256" key="8">
    <source>
        <dbReference type="ARBA" id="ARBA00023136"/>
    </source>
</evidence>
<feature type="transmembrane region" description="Helical" evidence="9">
    <location>
        <begin position="80"/>
        <end position="105"/>
    </location>
</feature>
<sequence length="281" mass="28970">MAIGTALLSAARTPRGAPAAIVLVGVVFAAIFADRLAPYAYDMQSLMQANLPPSAAHLLGTDEFGRDLFSRILHGARISLGVAVTSIGASVALGLVFGAIAGYAGGWADRLLMAVVDLTWAFPEILIALVLIAILGPGLGSTAVAITVGYMAQFARLARAQIIALKGETYIEATVGLGAGHAHILLRHLVPNALTPVLVAGMLATGDAIVLEATLGYFGLGAQPPLPSWGAMMSAGVGQMFLAPWVIVFPGLAIAITVVAINLYGDALIDALQIRNRLREG</sequence>
<dbReference type="Gene3D" id="1.10.3720.10">
    <property type="entry name" value="MetI-like"/>
    <property type="match status" value="1"/>
</dbReference>
<name>A0A0P6VL41_9HYPH</name>
<dbReference type="AlphaFoldDB" id="A0A0P6VL41"/>
<keyword evidence="12" id="KW-1185">Reference proteome</keyword>
<proteinExistence type="inferred from homology"/>
<keyword evidence="5" id="KW-0571">Peptide transport</keyword>
<evidence type="ECO:0000256" key="5">
    <source>
        <dbReference type="ARBA" id="ARBA00022856"/>
    </source>
</evidence>
<evidence type="ECO:0000256" key="6">
    <source>
        <dbReference type="ARBA" id="ARBA00022927"/>
    </source>
</evidence>
<dbReference type="InterPro" id="IPR035906">
    <property type="entry name" value="MetI-like_sf"/>
</dbReference>
<dbReference type="STRING" id="665126.ABB55_15200"/>
<dbReference type="Pfam" id="PF00528">
    <property type="entry name" value="BPD_transp_1"/>
    <property type="match status" value="1"/>
</dbReference>
<dbReference type="Pfam" id="PF12911">
    <property type="entry name" value="OppC_N"/>
    <property type="match status" value="1"/>
</dbReference>
<dbReference type="Proteomes" id="UP000048984">
    <property type="component" value="Unassembled WGS sequence"/>
</dbReference>
<evidence type="ECO:0000256" key="9">
    <source>
        <dbReference type="RuleBase" id="RU363032"/>
    </source>
</evidence>
<dbReference type="GO" id="GO:0005886">
    <property type="term" value="C:plasma membrane"/>
    <property type="evidence" value="ECO:0007669"/>
    <property type="project" value="UniProtKB-SubCell"/>
</dbReference>
<keyword evidence="2 9" id="KW-0813">Transport</keyword>
<keyword evidence="4 9" id="KW-0812">Transmembrane</keyword>
<dbReference type="CDD" id="cd06261">
    <property type="entry name" value="TM_PBP2"/>
    <property type="match status" value="1"/>
</dbReference>
<dbReference type="PANTHER" id="PTHR43386:SF1">
    <property type="entry name" value="D,D-DIPEPTIDE TRANSPORT SYSTEM PERMEASE PROTEIN DDPC-RELATED"/>
    <property type="match status" value="1"/>
</dbReference>
<reference evidence="11 12" key="2">
    <citation type="submission" date="2015-10" db="EMBL/GenBank/DDBJ databases">
        <title>Draft Genome Sequence of Prosthecomicrobium hirschii ATCC 27832.</title>
        <authorList>
            <person name="Daniel J."/>
            <person name="Givan S.A."/>
            <person name="Brun Y.V."/>
            <person name="Brown P.J."/>
        </authorList>
    </citation>
    <scope>NUCLEOTIDE SEQUENCE [LARGE SCALE GENOMIC DNA]</scope>
    <source>
        <strain evidence="11 12">16</strain>
    </source>
</reference>
<dbReference type="GO" id="GO:0015031">
    <property type="term" value="P:protein transport"/>
    <property type="evidence" value="ECO:0007669"/>
    <property type="project" value="UniProtKB-KW"/>
</dbReference>
<evidence type="ECO:0000256" key="7">
    <source>
        <dbReference type="ARBA" id="ARBA00022989"/>
    </source>
</evidence>
<evidence type="ECO:0000313" key="12">
    <source>
        <dbReference type="Proteomes" id="UP000048984"/>
    </source>
</evidence>
<feature type="transmembrane region" description="Helical" evidence="9">
    <location>
        <begin position="197"/>
        <end position="220"/>
    </location>
</feature>
<gene>
    <name evidence="11" type="ORF">ABB55_15200</name>
</gene>
<feature type="domain" description="ABC transmembrane type-1" evidence="10">
    <location>
        <begin position="76"/>
        <end position="265"/>
    </location>
</feature>
<dbReference type="InterPro" id="IPR025966">
    <property type="entry name" value="OppC_N"/>
</dbReference>
<dbReference type="SUPFAM" id="SSF161098">
    <property type="entry name" value="MetI-like"/>
    <property type="match status" value="1"/>
</dbReference>
<protein>
    <submittedName>
        <fullName evidence="11">Peptide ABC transporter permease</fullName>
    </submittedName>
</protein>